<evidence type="ECO:0000256" key="1">
    <source>
        <dbReference type="ARBA" id="ARBA00001974"/>
    </source>
</evidence>
<evidence type="ECO:0000259" key="10">
    <source>
        <dbReference type="PROSITE" id="PS51379"/>
    </source>
</evidence>
<dbReference type="Proteomes" id="UP000239430">
    <property type="component" value="Unassembled WGS sequence"/>
</dbReference>
<dbReference type="PANTHER" id="PTHR43498:SF1">
    <property type="entry name" value="COB--COM HETERODISULFIDE REDUCTASE IRON-SULFUR SUBUNIT A"/>
    <property type="match status" value="1"/>
</dbReference>
<evidence type="ECO:0000256" key="5">
    <source>
        <dbReference type="ARBA" id="ARBA00022723"/>
    </source>
</evidence>
<dbReference type="SUPFAM" id="SSF51905">
    <property type="entry name" value="FAD/NAD(P)-binding domain"/>
    <property type="match status" value="3"/>
</dbReference>
<keyword evidence="9" id="KW-0411">Iron-sulfur</keyword>
<dbReference type="GO" id="GO:0051539">
    <property type="term" value="F:4 iron, 4 sulfur cluster binding"/>
    <property type="evidence" value="ECO:0007669"/>
    <property type="project" value="UniProtKB-KW"/>
</dbReference>
<comment type="caution">
    <text evidence="11">The sequence shown here is derived from an EMBL/GenBank/DDBJ whole genome shotgun (WGS) entry which is preliminary data.</text>
</comment>
<evidence type="ECO:0000256" key="3">
    <source>
        <dbReference type="ARBA" id="ARBA00022485"/>
    </source>
</evidence>
<comment type="similarity">
    <text evidence="2">Belongs to the HdrA family.</text>
</comment>
<evidence type="ECO:0000256" key="9">
    <source>
        <dbReference type="ARBA" id="ARBA00023014"/>
    </source>
</evidence>
<dbReference type="RefSeq" id="WP_054935870.1">
    <property type="nucleotide sequence ID" value="NZ_PVXL01000055.1"/>
</dbReference>
<gene>
    <name evidence="11" type="primary">preT</name>
    <name evidence="11" type="ORF">MOST_24210</name>
</gene>
<evidence type="ECO:0000313" key="12">
    <source>
        <dbReference type="Proteomes" id="UP000239430"/>
    </source>
</evidence>
<accession>A0A9X7P5F1</accession>
<dbReference type="InterPro" id="IPR017900">
    <property type="entry name" value="4Fe4S_Fe_S_CS"/>
</dbReference>
<keyword evidence="5" id="KW-0479">Metal-binding</keyword>
<dbReference type="Pfam" id="PF07992">
    <property type="entry name" value="Pyr_redox_2"/>
    <property type="match status" value="1"/>
</dbReference>
<dbReference type="Gene3D" id="3.30.70.20">
    <property type="match status" value="1"/>
</dbReference>
<keyword evidence="7 11" id="KW-0560">Oxidoreductase</keyword>
<keyword evidence="12" id="KW-1185">Reference proteome</keyword>
<dbReference type="PANTHER" id="PTHR43498">
    <property type="entry name" value="FERREDOXIN:COB-COM HETERODISULFIDE REDUCTASE SUBUNIT A"/>
    <property type="match status" value="1"/>
</dbReference>
<dbReference type="GO" id="GO:0004159">
    <property type="term" value="F:dihydropyrimidine dehydrogenase (NAD+) activity"/>
    <property type="evidence" value="ECO:0007669"/>
    <property type="project" value="UniProtKB-EC"/>
</dbReference>
<dbReference type="EMBL" id="PVXL01000055">
    <property type="protein sequence ID" value="PRR71370.1"/>
    <property type="molecule type" value="Genomic_DNA"/>
</dbReference>
<comment type="cofactor">
    <cofactor evidence="1">
        <name>FAD</name>
        <dbReference type="ChEBI" id="CHEBI:57692"/>
    </cofactor>
</comment>
<dbReference type="InterPro" id="IPR036188">
    <property type="entry name" value="FAD/NAD-bd_sf"/>
</dbReference>
<protein>
    <submittedName>
        <fullName evidence="11">NAD-dependent dihydropyrimidine dehydrogenase subunit PreT</fullName>
        <ecNumber evidence="11">1.3.1.1</ecNumber>
    </submittedName>
</protein>
<evidence type="ECO:0000256" key="7">
    <source>
        <dbReference type="ARBA" id="ARBA00023002"/>
    </source>
</evidence>
<dbReference type="SUPFAM" id="SSF51971">
    <property type="entry name" value="Nucleotide-binding domain"/>
    <property type="match status" value="2"/>
</dbReference>
<keyword evidence="6" id="KW-0274">FAD</keyword>
<dbReference type="InterPro" id="IPR039650">
    <property type="entry name" value="HdrA-like"/>
</dbReference>
<dbReference type="InterPro" id="IPR003953">
    <property type="entry name" value="FAD-dep_OxRdtase_2_FAD-bd"/>
</dbReference>
<keyword evidence="8" id="KW-0408">Iron</keyword>
<feature type="domain" description="4Fe-4S ferredoxin-type" evidence="10">
    <location>
        <begin position="1413"/>
        <end position="1442"/>
    </location>
</feature>
<reference evidence="11 12" key="1">
    <citation type="submission" date="2018-03" db="EMBL/GenBank/DDBJ databases">
        <title>Genome sequence of Moorella stamsii DSM 26217.</title>
        <authorList>
            <person name="Poehlein A."/>
            <person name="Daniel R."/>
        </authorList>
    </citation>
    <scope>NUCLEOTIDE SEQUENCE [LARGE SCALE GENOMIC DNA]</scope>
    <source>
        <strain evidence="12">DSM 26217</strain>
    </source>
</reference>
<dbReference type="Pfam" id="PF00890">
    <property type="entry name" value="FAD_binding_2"/>
    <property type="match status" value="1"/>
</dbReference>
<dbReference type="SUPFAM" id="SSF46548">
    <property type="entry name" value="alpha-helical ferredoxin"/>
    <property type="match status" value="2"/>
</dbReference>
<dbReference type="PROSITE" id="PS00198">
    <property type="entry name" value="4FE4S_FER_1"/>
    <property type="match status" value="2"/>
</dbReference>
<dbReference type="SUPFAM" id="SSF54862">
    <property type="entry name" value="4Fe-4S ferredoxins"/>
    <property type="match status" value="1"/>
</dbReference>
<dbReference type="Pfam" id="PF12838">
    <property type="entry name" value="Fer4_7"/>
    <property type="match status" value="1"/>
</dbReference>
<keyword evidence="4" id="KW-0285">Flavoprotein</keyword>
<feature type="domain" description="4Fe-4S ferredoxin-type" evidence="10">
    <location>
        <begin position="1443"/>
        <end position="1472"/>
    </location>
</feature>
<dbReference type="Gene3D" id="3.50.50.60">
    <property type="entry name" value="FAD/NAD(P)-binding domain"/>
    <property type="match status" value="4"/>
</dbReference>
<keyword evidence="3" id="KW-0004">4Fe-4S</keyword>
<evidence type="ECO:0000256" key="6">
    <source>
        <dbReference type="ARBA" id="ARBA00022827"/>
    </source>
</evidence>
<evidence type="ECO:0000313" key="11">
    <source>
        <dbReference type="EMBL" id="PRR71370.1"/>
    </source>
</evidence>
<evidence type="ECO:0000256" key="8">
    <source>
        <dbReference type="ARBA" id="ARBA00023004"/>
    </source>
</evidence>
<dbReference type="InterPro" id="IPR017896">
    <property type="entry name" value="4Fe4S_Fe-S-bd"/>
</dbReference>
<name>A0A9X7P5F1_9FIRM</name>
<sequence length="1488" mass="161962">MNEKQENVPAVGSVLVLGGGIAGMQSALDLANAGYLVHLVTESSSIGGRMAQLDKTFPTNECAMCLLGPRMTDTLNHPNIRLHTCASLEKVEGEKGNFTVQIREKPRYVNIEECTACGDCEQVCPVSVPNEYNQNMGSRKAIHKMFPQAVPNKYLITKRGTPPCRSACPAGTNAQGYVALISQGKFAEALEVVHRRMPFAGICGRICHHPCETECNRGQFDDPIAIATLKRAAYDYGWEAEAAREKEQRPELPARQEKVAIIGAGPAGLTAAQDLALAGFQVTVYDALSQPGGMLRGGIPRYRLPLEVVDRETGRILALGIKFVPNTVVGKDITLAELQKQYNAVIIAIGLQQSRMLKLEGADLKGILPGVAILRETALGGRPDVGARVVVIGGGNVAIDVARTARRLGAREVHLACLESRQEMPAHPWEIEEALEEGIIIHPSWGPKRFLGEGGRVTGIELMQCTRVFDAERRFNPQYNPEVTQTLAADTIILAIGQAADLSFLSEDGNIATSRGLIAADPLTLATSVPGIFACGDIVRGPASVVEAVASGHEAAESVKRYLQGEDLAAGRSLEKEPKLDPPPNVIPFPGRRKVQAMAPVAERIQDFREVYQGFTPEEAIEEAKRCLNCGICSECLQCEAVCKKKAVEHWQQEKVVELKVGSLVLAPGYELFDATLAGEYGYGYYANVVTSLEFERLLSATGPTESHVVRPSDHRPPKKVAFIQCVGSRDCEGEGSPYCSAICCMYSTKEAIIAREHDANIEPTIFYLDIRAYGKNFDRYVEAAKAAGVRYVRAMISRVEEDPQTKNLIIQYYTDGRIIREEFDMVVLAVGVRPPAGAEKLAAVASIELNPYGFAKTLPFQPVATTRPGVYVAGVFQGPRDIPETVVNASAAASLAGAAIASGRNTLVTPKEYPPERDVSQEEPRVGVFICHCGINIAGVVDVKAVVEAAAKLPGVVHAEDNLYTCSQDTLKKIKDAIQEYNLNRVVVASCTIRTHQPLFREALREAGLNQFYFEMANIRDQCSWVHRNEPASATLKAIDLVRMAVAKVKRHEALHLQPVPVIQRALIIGGGIAGLTAALNIAEQGFDAIIVEREAELGGQVRHLRTTLEGEDLQALLKDLIARVRANPRIQVYTSARLEDFGGHQGHFTTTISLVGEPGKEHLRRTCKLEHGVVIVATGSQELKTDAYLYGQDERVVTNTQLEQALADGHWDAGKNKQVVFIQCVGSRDGEHPYCSRTCCAQTIKNALAIKTRNPEALVYVLYRDIRTYAFMEDYYRQAREQGILFIHYEPERPPEVRRRDIGLLEVLVKDSDSGKDLVLWPDQLVLATGAVAPDGVEKLATMLKLPLNEDKFYVETHAKLAPIDFPSAGIFLCGAGHAPKFASEAIAQAQGAVARACTILSRENLMVGGVVAVVDENKCAACLTCVRVCPYSVPRINERNVAEINAVQCMGCGTCAGECPAKAIQLQFYKDDQLLAKVAGLFGEV</sequence>
<evidence type="ECO:0000256" key="2">
    <source>
        <dbReference type="ARBA" id="ARBA00006561"/>
    </source>
</evidence>
<feature type="domain" description="4Fe-4S ferredoxin-type" evidence="10">
    <location>
        <begin position="105"/>
        <end position="135"/>
    </location>
</feature>
<proteinExistence type="inferred from homology"/>
<dbReference type="Gene3D" id="3.40.50.720">
    <property type="entry name" value="NAD(P)-binding Rossmann-like Domain"/>
    <property type="match status" value="1"/>
</dbReference>
<dbReference type="InterPro" id="IPR009051">
    <property type="entry name" value="Helical_ferredxn"/>
</dbReference>
<dbReference type="Pfam" id="PF14691">
    <property type="entry name" value="Fer4_20"/>
    <property type="match status" value="1"/>
</dbReference>
<dbReference type="InterPro" id="IPR023753">
    <property type="entry name" value="FAD/NAD-binding_dom"/>
</dbReference>
<dbReference type="PROSITE" id="PS51379">
    <property type="entry name" value="4FE4S_FER_2"/>
    <property type="match status" value="3"/>
</dbReference>
<dbReference type="Gene3D" id="1.10.1060.10">
    <property type="entry name" value="Alpha-helical ferredoxin"/>
    <property type="match status" value="2"/>
</dbReference>
<dbReference type="EC" id="1.3.1.1" evidence="11"/>
<dbReference type="GO" id="GO:0046872">
    <property type="term" value="F:metal ion binding"/>
    <property type="evidence" value="ECO:0007669"/>
    <property type="project" value="UniProtKB-KW"/>
</dbReference>
<organism evidence="11 12">
    <name type="scientific">Neomoorella stamsii</name>
    <dbReference type="NCBI Taxonomy" id="1266720"/>
    <lineage>
        <taxon>Bacteria</taxon>
        <taxon>Bacillati</taxon>
        <taxon>Bacillota</taxon>
        <taxon>Clostridia</taxon>
        <taxon>Neomoorellales</taxon>
        <taxon>Neomoorellaceae</taxon>
        <taxon>Neomoorella</taxon>
    </lineage>
</organism>
<dbReference type="PRINTS" id="PR00419">
    <property type="entry name" value="ADXRDTASE"/>
</dbReference>
<evidence type="ECO:0000256" key="4">
    <source>
        <dbReference type="ARBA" id="ARBA00022630"/>
    </source>
</evidence>
<dbReference type="InterPro" id="IPR028261">
    <property type="entry name" value="DPD_II"/>
</dbReference>